<evidence type="ECO:0000256" key="3">
    <source>
        <dbReference type="ARBA" id="ARBA00022448"/>
    </source>
</evidence>
<protein>
    <submittedName>
        <fullName evidence="11">L-amino acid ABC transporter (Glu/Asp/His/...), permease protein 1 AapQ</fullName>
    </submittedName>
</protein>
<evidence type="ECO:0000256" key="4">
    <source>
        <dbReference type="ARBA" id="ARBA00022475"/>
    </source>
</evidence>
<feature type="domain" description="ABC transmembrane type-1" evidence="10">
    <location>
        <begin position="89"/>
        <end position="389"/>
    </location>
</feature>
<dbReference type="GO" id="GO:0022857">
    <property type="term" value="F:transmembrane transporter activity"/>
    <property type="evidence" value="ECO:0007669"/>
    <property type="project" value="InterPro"/>
</dbReference>
<feature type="transmembrane region" description="Helical" evidence="9">
    <location>
        <begin position="183"/>
        <end position="205"/>
    </location>
</feature>
<accession>A0A3B0R6C7</accession>
<dbReference type="Gene3D" id="1.10.3720.10">
    <property type="entry name" value="MetI-like"/>
    <property type="match status" value="2"/>
</dbReference>
<name>A0A3B0R6C7_9ZZZZ</name>
<evidence type="ECO:0000256" key="9">
    <source>
        <dbReference type="SAM" id="Phobius"/>
    </source>
</evidence>
<organism evidence="11">
    <name type="scientific">hydrothermal vent metagenome</name>
    <dbReference type="NCBI Taxonomy" id="652676"/>
    <lineage>
        <taxon>unclassified sequences</taxon>
        <taxon>metagenomes</taxon>
        <taxon>ecological metagenomes</taxon>
    </lineage>
</organism>
<dbReference type="SUPFAM" id="SSF161098">
    <property type="entry name" value="MetI-like"/>
    <property type="match status" value="2"/>
</dbReference>
<evidence type="ECO:0000256" key="6">
    <source>
        <dbReference type="ARBA" id="ARBA00022970"/>
    </source>
</evidence>
<feature type="transmembrane region" description="Helical" evidence="9">
    <location>
        <begin position="371"/>
        <end position="392"/>
    </location>
</feature>
<evidence type="ECO:0000256" key="2">
    <source>
        <dbReference type="ARBA" id="ARBA00010072"/>
    </source>
</evidence>
<dbReference type="GO" id="GO:0006865">
    <property type="term" value="P:amino acid transport"/>
    <property type="evidence" value="ECO:0007669"/>
    <property type="project" value="UniProtKB-KW"/>
</dbReference>
<keyword evidence="5 9" id="KW-0812">Transmembrane</keyword>
<gene>
    <name evidence="11" type="ORF">MNBD_ALPHA08-388</name>
</gene>
<keyword evidence="8 9" id="KW-0472">Membrane</keyword>
<reference evidence="11" key="1">
    <citation type="submission" date="2018-06" db="EMBL/GenBank/DDBJ databases">
        <authorList>
            <person name="Zhirakovskaya E."/>
        </authorList>
    </citation>
    <scope>NUCLEOTIDE SEQUENCE</scope>
</reference>
<comment type="subcellular location">
    <subcellularLocation>
        <location evidence="1">Cell membrane</location>
        <topology evidence="1">Multi-pass membrane protein</topology>
    </subcellularLocation>
</comment>
<feature type="transmembrane region" description="Helical" evidence="9">
    <location>
        <begin position="53"/>
        <end position="73"/>
    </location>
</feature>
<dbReference type="PROSITE" id="PS50928">
    <property type="entry name" value="ABC_TM1"/>
    <property type="match status" value="1"/>
</dbReference>
<dbReference type="PANTHER" id="PTHR30614">
    <property type="entry name" value="MEMBRANE COMPONENT OF AMINO ACID ABC TRANSPORTER"/>
    <property type="match status" value="1"/>
</dbReference>
<feature type="transmembrane region" description="Helical" evidence="9">
    <location>
        <begin position="93"/>
        <end position="113"/>
    </location>
</feature>
<dbReference type="AlphaFoldDB" id="A0A3B0R6C7"/>
<keyword evidence="4" id="KW-1003">Cell membrane</keyword>
<dbReference type="GO" id="GO:0043190">
    <property type="term" value="C:ATP-binding cassette (ABC) transporter complex"/>
    <property type="evidence" value="ECO:0007669"/>
    <property type="project" value="InterPro"/>
</dbReference>
<keyword evidence="6" id="KW-0029">Amino-acid transport</keyword>
<evidence type="ECO:0000259" key="10">
    <source>
        <dbReference type="PROSITE" id="PS50928"/>
    </source>
</evidence>
<feature type="transmembrane region" description="Helical" evidence="9">
    <location>
        <begin position="23"/>
        <end position="41"/>
    </location>
</feature>
<dbReference type="InterPro" id="IPR035906">
    <property type="entry name" value="MetI-like_sf"/>
</dbReference>
<feature type="transmembrane region" description="Helical" evidence="9">
    <location>
        <begin position="262"/>
        <end position="285"/>
    </location>
</feature>
<feature type="transmembrane region" description="Helical" evidence="9">
    <location>
        <begin position="217"/>
        <end position="242"/>
    </location>
</feature>
<dbReference type="InterPro" id="IPR000515">
    <property type="entry name" value="MetI-like"/>
</dbReference>
<proteinExistence type="inferred from homology"/>
<dbReference type="EMBL" id="UOEC01000023">
    <property type="protein sequence ID" value="VAV87107.1"/>
    <property type="molecule type" value="Genomic_DNA"/>
</dbReference>
<dbReference type="InterPro" id="IPR043429">
    <property type="entry name" value="ArtM/GltK/GlnP/TcyL/YhdX-like"/>
</dbReference>
<evidence type="ECO:0000256" key="8">
    <source>
        <dbReference type="ARBA" id="ARBA00023136"/>
    </source>
</evidence>
<sequence>MTTISDEPSAKVSLWYDPKVRSIISQAILVALIAWGFYALVTNTIANLERLNIASGFDFLNTNAGFTLIQSWIQYDETATYGRAFVAGLINTFYVAVIGIFLATILGFIVGVARLSKNWIISRVATVFVEVLRNIPLLLQIIIWYKILLLLAPGKRDFASVLGIGQMNVTGFWTPKFIAQDGFWVTGIAIVIAVVLAWMVARWAHKRQDATGQQFPSFWAGLGIVIGLPLLVFFATGSPGVIESPEFVTEGPMLGRGFKTGVGFVFIPEFMALLFALVLYTAAFIAEIVRAGILAVDHGQTEAAGALGLRRGKILRLVVIPQALRVIIPPLTSQYLNLTKNSSLAMAIGYPDVMGAGGIVLNQSGQAVEMIIMIMIVYLTFSLVTSVFMNWYNAKMSLVER</sequence>
<dbReference type="InterPro" id="IPR010065">
    <property type="entry name" value="AA_ABC_transptr_permease_3TM"/>
</dbReference>
<evidence type="ECO:0000256" key="1">
    <source>
        <dbReference type="ARBA" id="ARBA00004651"/>
    </source>
</evidence>
<comment type="similarity">
    <text evidence="2">Belongs to the binding-protein-dependent transport system permease family. HisMQ subfamily.</text>
</comment>
<dbReference type="Pfam" id="PF00528">
    <property type="entry name" value="BPD_transp_1"/>
    <property type="match status" value="1"/>
</dbReference>
<evidence type="ECO:0000256" key="7">
    <source>
        <dbReference type="ARBA" id="ARBA00022989"/>
    </source>
</evidence>
<evidence type="ECO:0000313" key="11">
    <source>
        <dbReference type="EMBL" id="VAV87107.1"/>
    </source>
</evidence>
<evidence type="ECO:0000256" key="5">
    <source>
        <dbReference type="ARBA" id="ARBA00022692"/>
    </source>
</evidence>
<dbReference type="PANTHER" id="PTHR30614:SF37">
    <property type="entry name" value="AMINO-ACID ABC TRANSPORTER PERMEASE PROTEIN YHDX-RELATED"/>
    <property type="match status" value="1"/>
</dbReference>
<keyword evidence="3" id="KW-0813">Transport</keyword>
<keyword evidence="7 9" id="KW-1133">Transmembrane helix</keyword>
<feature type="transmembrane region" description="Helical" evidence="9">
    <location>
        <begin position="134"/>
        <end position="152"/>
    </location>
</feature>
<dbReference type="CDD" id="cd06261">
    <property type="entry name" value="TM_PBP2"/>
    <property type="match status" value="1"/>
</dbReference>
<dbReference type="NCBIfam" id="TIGR01726">
    <property type="entry name" value="HEQRo_perm_3TM"/>
    <property type="match status" value="1"/>
</dbReference>